<evidence type="ECO:0000313" key="4">
    <source>
        <dbReference type="EMBL" id="MCU4716593.1"/>
    </source>
</evidence>
<feature type="compositionally biased region" description="Polar residues" evidence="1">
    <location>
        <begin position="458"/>
        <end position="467"/>
    </location>
</feature>
<keyword evidence="6" id="KW-1185">Reference proteome</keyword>
<organism evidence="5 7">
    <name type="scientific">Halapricum hydrolyticum</name>
    <dbReference type="NCBI Taxonomy" id="2979991"/>
    <lineage>
        <taxon>Archaea</taxon>
        <taxon>Methanobacteriati</taxon>
        <taxon>Methanobacteriota</taxon>
        <taxon>Stenosarchaea group</taxon>
        <taxon>Halobacteria</taxon>
        <taxon>Halobacteriales</taxon>
        <taxon>Haloarculaceae</taxon>
        <taxon>Halapricum</taxon>
    </lineage>
</organism>
<evidence type="ECO:0000313" key="7">
    <source>
        <dbReference type="Proteomes" id="UP001209746"/>
    </source>
</evidence>
<keyword evidence="2" id="KW-1133">Transmembrane helix</keyword>
<comment type="caution">
    <text evidence="5">The sequence shown here is derived from an EMBL/GenBank/DDBJ whole genome shotgun (WGS) entry which is preliminary data.</text>
</comment>
<gene>
    <name evidence="5" type="ORF">OB914_02290</name>
    <name evidence="4" type="ORF">OB916_00730</name>
</gene>
<dbReference type="InterPro" id="IPR013783">
    <property type="entry name" value="Ig-like_fold"/>
</dbReference>
<keyword evidence="2" id="KW-0812">Transmembrane</keyword>
<proteinExistence type="predicted"/>
<evidence type="ECO:0000256" key="2">
    <source>
        <dbReference type="SAM" id="Phobius"/>
    </source>
</evidence>
<dbReference type="EMBL" id="JAOPKD010000001">
    <property type="protein sequence ID" value="MCU4725802.1"/>
    <property type="molecule type" value="Genomic_DNA"/>
</dbReference>
<dbReference type="InterPro" id="IPR000601">
    <property type="entry name" value="PKD_dom"/>
</dbReference>
<dbReference type="InterPro" id="IPR035986">
    <property type="entry name" value="PKD_dom_sf"/>
</dbReference>
<evidence type="ECO:0000259" key="3">
    <source>
        <dbReference type="Pfam" id="PF18911"/>
    </source>
</evidence>
<dbReference type="Pfam" id="PF18911">
    <property type="entry name" value="PKD_4"/>
    <property type="match status" value="1"/>
</dbReference>
<feature type="compositionally biased region" description="Basic and acidic residues" evidence="1">
    <location>
        <begin position="448"/>
        <end position="457"/>
    </location>
</feature>
<dbReference type="CDD" id="cd00146">
    <property type="entry name" value="PKD"/>
    <property type="match status" value="1"/>
</dbReference>
<protein>
    <submittedName>
        <fullName evidence="5">PKD domain-containing protein</fullName>
    </submittedName>
</protein>
<evidence type="ECO:0000256" key="1">
    <source>
        <dbReference type="SAM" id="MobiDB-lite"/>
    </source>
</evidence>
<keyword evidence="2" id="KW-0472">Membrane</keyword>
<feature type="domain" description="PKD" evidence="3">
    <location>
        <begin position="199"/>
        <end position="280"/>
    </location>
</feature>
<dbReference type="AlphaFoldDB" id="A0AAE3I9B7"/>
<feature type="compositionally biased region" description="Basic and acidic residues" evidence="1">
    <location>
        <begin position="468"/>
        <end position="477"/>
    </location>
</feature>
<reference evidence="5" key="1">
    <citation type="submission" date="2023-02" db="EMBL/GenBank/DDBJ databases">
        <title>Enrichment on poylsaccharides allowed isolation of novel metabolic and taxonomic groups of Haloarchaea.</title>
        <authorList>
            <person name="Sorokin D.Y."/>
            <person name="Elcheninov A.G."/>
            <person name="Khizhniak T.V."/>
            <person name="Kolganova T.V."/>
            <person name="Kublanov I.V."/>
        </authorList>
    </citation>
    <scope>NUCLEOTIDE SEQUENCE</scope>
    <source>
        <strain evidence="4 6">HArc-curdl5-1</strain>
        <strain evidence="5">HArc-curdl7</strain>
    </source>
</reference>
<dbReference type="EMBL" id="JAOPKC010000001">
    <property type="protein sequence ID" value="MCU4716593.1"/>
    <property type="molecule type" value="Genomic_DNA"/>
</dbReference>
<feature type="region of interest" description="Disordered" evidence="1">
    <location>
        <begin position="426"/>
        <end position="483"/>
    </location>
</feature>
<sequence length="483" mass="51843">MVDSNRQGGAKGQSLWGDGRGLSTPVTHVLTIAITGLVLIMLVSTASGFLSDQQEFAARDELDTIGNRLADDVQEVVALSEESGEATVSIEQPGSIVGHEYRVSYESDPAACDGATHATDTCLVMSVVGIDVSQTVPLSVPSDVSLQLSRSGSTFELTVEKTGTGSSRDAVVPMTRTMRVGVGQNINTNEYGEVIDPTNRPPIPKLTFAPDFPHSGAKITFDAAASRDPDGEIEEYKWYISESLAGSGQTYREELPPGQYNVTLLVEDDEGAQSIRTRQVRVSGLAYNEDLSSPPSSETRCNGVGAKFTMTNEWDYTVRVDHLSIDPPDNVNKIKNNRGPEVAFDLNNDGGYETGVNREMNFKNKKDGYIMSLRSRDGSLPITISSGDTVGVSVCAFNGGGDLKSGAAETTFGFRYWNRGTTNRTVIDPEDVSRSSSAVGRTNGEITIDPKSDHNHDSSSTGTNNRQAYDDTSRGGHDVASIE</sequence>
<dbReference type="Proteomes" id="UP001209746">
    <property type="component" value="Unassembled WGS sequence"/>
</dbReference>
<evidence type="ECO:0000313" key="6">
    <source>
        <dbReference type="Proteomes" id="UP001208186"/>
    </source>
</evidence>
<dbReference type="Gene3D" id="2.60.40.10">
    <property type="entry name" value="Immunoglobulins"/>
    <property type="match status" value="1"/>
</dbReference>
<accession>A0AAE3I9B7</accession>
<evidence type="ECO:0000313" key="5">
    <source>
        <dbReference type="EMBL" id="MCU4725802.1"/>
    </source>
</evidence>
<dbReference type="Proteomes" id="UP001208186">
    <property type="component" value="Unassembled WGS sequence"/>
</dbReference>
<dbReference type="InterPro" id="IPR055690">
    <property type="entry name" value="DUF7266"/>
</dbReference>
<dbReference type="RefSeq" id="WP_315907362.1">
    <property type="nucleotide sequence ID" value="NZ_JAOPKC010000001.1"/>
</dbReference>
<feature type="transmembrane region" description="Helical" evidence="2">
    <location>
        <begin position="29"/>
        <end position="50"/>
    </location>
</feature>
<name>A0AAE3I9B7_9EURY</name>
<dbReference type="SUPFAM" id="SSF49299">
    <property type="entry name" value="PKD domain"/>
    <property type="match status" value="1"/>
</dbReference>
<dbReference type="Pfam" id="PF23928">
    <property type="entry name" value="DUF7266"/>
    <property type="match status" value="1"/>
</dbReference>